<dbReference type="eggNOG" id="KOG4640">
    <property type="taxonomic scope" value="Eukaryota"/>
</dbReference>
<evidence type="ECO:0000313" key="11">
    <source>
        <dbReference type="Proteomes" id="UP000027135"/>
    </source>
</evidence>
<dbReference type="PANTHER" id="PTHR13260">
    <property type="entry name" value="ANAPHASE PROMOTING COMPLEX SUBUNIT 4 APC4"/>
    <property type="match status" value="1"/>
</dbReference>
<keyword evidence="4" id="KW-0833">Ubl conjugation pathway</keyword>
<dbReference type="FunCoup" id="A0A067QTS3">
    <property type="interactions" value="866"/>
</dbReference>
<dbReference type="Pfam" id="PF23405">
    <property type="entry name" value="WD40_APC4_C-half"/>
    <property type="match status" value="1"/>
</dbReference>
<feature type="region of interest" description="Disordered" evidence="6">
    <location>
        <begin position="772"/>
        <end position="823"/>
    </location>
</feature>
<dbReference type="Pfam" id="PF12894">
    <property type="entry name" value="ANAPC4_WD40"/>
    <property type="match status" value="1"/>
</dbReference>
<keyword evidence="11" id="KW-1185">Reference proteome</keyword>
<dbReference type="InterPro" id="IPR056358">
    <property type="entry name" value="APC4_C"/>
</dbReference>
<feature type="domain" description="Anaphase-promoting complex subunit 4 C-terminal half WD40" evidence="9">
    <location>
        <begin position="651"/>
        <end position="767"/>
    </location>
</feature>
<feature type="domain" description="Anaphase-promoting complex subunit 4 long" evidence="8">
    <location>
        <begin position="246"/>
        <end position="444"/>
    </location>
</feature>
<dbReference type="GO" id="GO:0070979">
    <property type="term" value="P:protein K11-linked ubiquitination"/>
    <property type="evidence" value="ECO:0007669"/>
    <property type="project" value="TreeGrafter"/>
</dbReference>
<dbReference type="GO" id="GO:0034399">
    <property type="term" value="C:nuclear periphery"/>
    <property type="evidence" value="ECO:0007669"/>
    <property type="project" value="TreeGrafter"/>
</dbReference>
<dbReference type="Pfam" id="PF12896">
    <property type="entry name" value="ANAPC4"/>
    <property type="match status" value="1"/>
</dbReference>
<keyword evidence="2" id="KW-0132">Cell division</keyword>
<feature type="compositionally biased region" description="Basic and acidic residues" evidence="6">
    <location>
        <begin position="799"/>
        <end position="816"/>
    </location>
</feature>
<dbReference type="InterPro" id="IPR036322">
    <property type="entry name" value="WD40_repeat_dom_sf"/>
</dbReference>
<evidence type="ECO:0000256" key="1">
    <source>
        <dbReference type="ARBA" id="ARBA00016067"/>
    </source>
</evidence>
<dbReference type="GO" id="GO:0051301">
    <property type="term" value="P:cell division"/>
    <property type="evidence" value="ECO:0007669"/>
    <property type="project" value="UniProtKB-KW"/>
</dbReference>
<protein>
    <recommendedName>
        <fullName evidence="1">Anaphase-promoting complex subunit 4</fullName>
    </recommendedName>
</protein>
<dbReference type="STRING" id="136037.A0A067QTS3"/>
<sequence>MTSSNAMRQLEERHVATKVELMVWSNKMDLLALSNVRGEVALHRLTWQKVWVLPPPSEGTDVKGMAWRPDGKVIAIAYSNSDILLIDVENKETLHTNHVDGEITCINWVQEKDPRDPKSGLLHKQKDTAKKYTTQDSTNNYLSTVFFMPRCFGSMNKCIEENSEDAKKIKEQTHINILLVGVNTGKLYLSIFGLFPCGVVDMNSHIGGHLCSILDADVSDDLNVLFIVLSCWKAGDEEREGGKEIYLVLFDTPVLAVHSPELHALALKHGHIVSFLGNLSQTMCSITEAWENILLEMDSKLASYAATVPEGSVSADFLDLLMFGIPSDELEMFLLQDLTEKGLKKLGHSIELSYSNIQKLVLNHLHSLGQSLAYHLAELRGMARRTDRYQMLGLQEETVTKSLTAAGAFLVKAAEVQHVIDNSMKNYKVFFRWLYVVILRLTDERVPAEIIKMTQQDLAFIGDFLYNFDGVSAKQEDESVPSGSSRKPRFNLEKLGQYLVDQELIIPPDTDNNPWKKFLQENSMLANHPSIIPHFRKMSLVQQHNHLKKAIDDVFSQPETSIGELFKVSNIIKCLNIPETGEPRVNHINVVDDRKLLLAFLDSASPAEEFYLLEIPIDKPLISEEGAEARCVNLYFNPLTLRGGEGRRVDESSWSSPMKVLDVQFYLQDVMSVLLEQNGESRGAVFVQFPVRVALEAAMSVSLPAVQNGDQTTYILSRAPRVEASVLLDSGALRPVENMVASRFAVSGTRKVAVVLSESRRKVRLFEMEVEEEEEDDEAMDASAPNLRDSDTSVLDVSKSLDGDEAEWPKREKGVEEVAGNNE</sequence>
<evidence type="ECO:0000259" key="9">
    <source>
        <dbReference type="Pfam" id="PF23405"/>
    </source>
</evidence>
<accession>A0A067QTS3</accession>
<evidence type="ECO:0000259" key="7">
    <source>
        <dbReference type="Pfam" id="PF12894"/>
    </source>
</evidence>
<dbReference type="SUPFAM" id="SSF50978">
    <property type="entry name" value="WD40 repeat-like"/>
    <property type="match status" value="1"/>
</dbReference>
<dbReference type="InParanoid" id="A0A067QTS3"/>
<evidence type="ECO:0000256" key="4">
    <source>
        <dbReference type="ARBA" id="ARBA00022786"/>
    </source>
</evidence>
<reference evidence="10 11" key="1">
    <citation type="journal article" date="2014" name="Nat. Commun.">
        <title>Molecular traces of alternative social organization in a termite genome.</title>
        <authorList>
            <person name="Terrapon N."/>
            <person name="Li C."/>
            <person name="Robertson H.M."/>
            <person name="Ji L."/>
            <person name="Meng X."/>
            <person name="Booth W."/>
            <person name="Chen Z."/>
            <person name="Childers C.P."/>
            <person name="Glastad K.M."/>
            <person name="Gokhale K."/>
            <person name="Gowin J."/>
            <person name="Gronenberg W."/>
            <person name="Hermansen R.A."/>
            <person name="Hu H."/>
            <person name="Hunt B.G."/>
            <person name="Huylmans A.K."/>
            <person name="Khalil S.M."/>
            <person name="Mitchell R.D."/>
            <person name="Munoz-Torres M.C."/>
            <person name="Mustard J.A."/>
            <person name="Pan H."/>
            <person name="Reese J.T."/>
            <person name="Scharf M.E."/>
            <person name="Sun F."/>
            <person name="Vogel H."/>
            <person name="Xiao J."/>
            <person name="Yang W."/>
            <person name="Yang Z."/>
            <person name="Yang Z."/>
            <person name="Zhou J."/>
            <person name="Zhu J."/>
            <person name="Brent C.S."/>
            <person name="Elsik C.G."/>
            <person name="Goodisman M.A."/>
            <person name="Liberles D.A."/>
            <person name="Roe R.M."/>
            <person name="Vargo E.L."/>
            <person name="Vilcinskas A."/>
            <person name="Wang J."/>
            <person name="Bornberg-Bauer E."/>
            <person name="Korb J."/>
            <person name="Zhang G."/>
            <person name="Liebig J."/>
        </authorList>
    </citation>
    <scope>NUCLEOTIDE SEQUENCE [LARGE SCALE GENOMIC DNA]</scope>
    <source>
        <tissue evidence="10">Whole organism</tissue>
    </source>
</reference>
<feature type="domain" description="Anaphase-promoting complex subunit 4-like WD40" evidence="7">
    <location>
        <begin position="22"/>
        <end position="110"/>
    </location>
</feature>
<dbReference type="InterPro" id="IPR015943">
    <property type="entry name" value="WD40/YVTN_repeat-like_dom_sf"/>
</dbReference>
<dbReference type="EMBL" id="KK852962">
    <property type="protein sequence ID" value="KDR13200.1"/>
    <property type="molecule type" value="Genomic_DNA"/>
</dbReference>
<evidence type="ECO:0000256" key="5">
    <source>
        <dbReference type="ARBA" id="ARBA00023306"/>
    </source>
</evidence>
<dbReference type="Gene3D" id="2.130.10.10">
    <property type="entry name" value="YVTN repeat-like/Quinoprotein amine dehydrogenase"/>
    <property type="match status" value="1"/>
</dbReference>
<dbReference type="Proteomes" id="UP000027135">
    <property type="component" value="Unassembled WGS sequence"/>
</dbReference>
<dbReference type="InterPro" id="IPR024977">
    <property type="entry name" value="Apc4-like_WD40_dom"/>
</dbReference>
<keyword evidence="5" id="KW-0131">Cell cycle</keyword>
<dbReference type="PANTHER" id="PTHR13260:SF0">
    <property type="entry name" value="ANAPHASE-PROMOTING COMPLEX SUBUNIT 4"/>
    <property type="match status" value="1"/>
</dbReference>
<dbReference type="InterPro" id="IPR024789">
    <property type="entry name" value="APC4"/>
</dbReference>
<evidence type="ECO:0000256" key="3">
    <source>
        <dbReference type="ARBA" id="ARBA00022776"/>
    </source>
</evidence>
<evidence type="ECO:0000313" key="10">
    <source>
        <dbReference type="EMBL" id="KDR13200.1"/>
    </source>
</evidence>
<keyword evidence="3" id="KW-0498">Mitosis</keyword>
<dbReference type="AlphaFoldDB" id="A0A067QTS3"/>
<dbReference type="InterPro" id="IPR024790">
    <property type="entry name" value="APC4_long_dom"/>
</dbReference>
<evidence type="ECO:0000259" key="8">
    <source>
        <dbReference type="Pfam" id="PF12896"/>
    </source>
</evidence>
<dbReference type="OrthoDB" id="2110451at2759"/>
<proteinExistence type="predicted"/>
<gene>
    <name evidence="10" type="ORF">L798_12960</name>
</gene>
<name>A0A067QTS3_ZOONE</name>
<evidence type="ECO:0000256" key="6">
    <source>
        <dbReference type="SAM" id="MobiDB-lite"/>
    </source>
</evidence>
<evidence type="ECO:0000256" key="2">
    <source>
        <dbReference type="ARBA" id="ARBA00022618"/>
    </source>
</evidence>
<dbReference type="GO" id="GO:0031145">
    <property type="term" value="P:anaphase-promoting complex-dependent catabolic process"/>
    <property type="evidence" value="ECO:0007669"/>
    <property type="project" value="InterPro"/>
</dbReference>
<dbReference type="OMA" id="HCKLFVP"/>
<organism evidence="10 11">
    <name type="scientific">Zootermopsis nevadensis</name>
    <name type="common">Dampwood termite</name>
    <dbReference type="NCBI Taxonomy" id="136037"/>
    <lineage>
        <taxon>Eukaryota</taxon>
        <taxon>Metazoa</taxon>
        <taxon>Ecdysozoa</taxon>
        <taxon>Arthropoda</taxon>
        <taxon>Hexapoda</taxon>
        <taxon>Insecta</taxon>
        <taxon>Pterygota</taxon>
        <taxon>Neoptera</taxon>
        <taxon>Polyneoptera</taxon>
        <taxon>Dictyoptera</taxon>
        <taxon>Blattodea</taxon>
        <taxon>Blattoidea</taxon>
        <taxon>Termitoidae</taxon>
        <taxon>Termopsidae</taxon>
        <taxon>Zootermopsis</taxon>
    </lineage>
</organism>
<dbReference type="GO" id="GO:0005680">
    <property type="term" value="C:anaphase-promoting complex"/>
    <property type="evidence" value="ECO:0007669"/>
    <property type="project" value="InterPro"/>
</dbReference>